<evidence type="ECO:0000256" key="4">
    <source>
        <dbReference type="ARBA" id="ARBA00035244"/>
    </source>
</evidence>
<dbReference type="STRING" id="1802370.A2Z62_02550"/>
<evidence type="ECO:0000256" key="2">
    <source>
        <dbReference type="ARBA" id="ARBA00022980"/>
    </source>
</evidence>
<gene>
    <name evidence="7" type="ORF">A2Z62_02550</name>
</gene>
<evidence type="ECO:0000313" key="8">
    <source>
        <dbReference type="Proteomes" id="UP000177649"/>
    </source>
</evidence>
<comment type="similarity">
    <text evidence="1">Belongs to the universal ribosomal protein uL4 family.</text>
</comment>
<evidence type="ECO:0000256" key="1">
    <source>
        <dbReference type="ARBA" id="ARBA00010528"/>
    </source>
</evidence>
<feature type="non-terminal residue" evidence="7">
    <location>
        <position position="109"/>
    </location>
</feature>
<evidence type="ECO:0000313" key="7">
    <source>
        <dbReference type="EMBL" id="OHA54733.1"/>
    </source>
</evidence>
<accession>A0A1G2Q2D5</accession>
<evidence type="ECO:0000256" key="6">
    <source>
        <dbReference type="SAM" id="MobiDB-lite"/>
    </source>
</evidence>
<reference evidence="7 8" key="1">
    <citation type="journal article" date="2016" name="Nat. Commun.">
        <title>Thousands of microbial genomes shed light on interconnected biogeochemical processes in an aquifer system.</title>
        <authorList>
            <person name="Anantharaman K."/>
            <person name="Brown C.T."/>
            <person name="Hug L.A."/>
            <person name="Sharon I."/>
            <person name="Castelle C.J."/>
            <person name="Probst A.J."/>
            <person name="Thomas B.C."/>
            <person name="Singh A."/>
            <person name="Wilkins M.J."/>
            <person name="Karaoz U."/>
            <person name="Brodie E.L."/>
            <person name="Williams K.H."/>
            <person name="Hubbard S.S."/>
            <person name="Banfield J.F."/>
        </authorList>
    </citation>
    <scope>NUCLEOTIDE SEQUENCE [LARGE SCALE GENOMIC DNA]</scope>
</reference>
<feature type="compositionally biased region" description="Basic residues" evidence="6">
    <location>
        <begin position="62"/>
        <end position="76"/>
    </location>
</feature>
<dbReference type="Gene3D" id="3.40.1370.10">
    <property type="match status" value="1"/>
</dbReference>
<dbReference type="Pfam" id="PF00573">
    <property type="entry name" value="Ribosomal_L4"/>
    <property type="match status" value="1"/>
</dbReference>
<dbReference type="PANTHER" id="PTHR10746">
    <property type="entry name" value="50S RIBOSOMAL PROTEIN L4"/>
    <property type="match status" value="1"/>
</dbReference>
<dbReference type="InterPro" id="IPR013005">
    <property type="entry name" value="Ribosomal_uL4-like"/>
</dbReference>
<evidence type="ECO:0000256" key="3">
    <source>
        <dbReference type="ARBA" id="ARBA00023274"/>
    </source>
</evidence>
<dbReference type="InterPro" id="IPR002136">
    <property type="entry name" value="Ribosomal_uL4"/>
</dbReference>
<sequence length="109" mass="12027">MESKLYNQKAEEAGKIDLPETVFNLPWNSDLVHQVVTAMQANLRSPWAHTKTRGEVSGGGKKPWRQKGLGKARHGSIRSPIWVGGGIAHGPRKDKDYSVKINAKAKKKA</sequence>
<organism evidence="7 8">
    <name type="scientific">Candidatus Terrybacteria bacterium RIFCSPLOWO2_02_42_20</name>
    <dbReference type="NCBI Taxonomy" id="1802370"/>
    <lineage>
        <taxon>Bacteria</taxon>
        <taxon>Candidatus Terryibacteriota</taxon>
    </lineage>
</organism>
<keyword evidence="3" id="KW-0687">Ribonucleoprotein</keyword>
<dbReference type="GO" id="GO:0003735">
    <property type="term" value="F:structural constituent of ribosome"/>
    <property type="evidence" value="ECO:0007669"/>
    <property type="project" value="InterPro"/>
</dbReference>
<dbReference type="GO" id="GO:1990904">
    <property type="term" value="C:ribonucleoprotein complex"/>
    <property type="evidence" value="ECO:0007669"/>
    <property type="project" value="UniProtKB-KW"/>
</dbReference>
<dbReference type="AlphaFoldDB" id="A0A1G2Q2D5"/>
<protein>
    <recommendedName>
        <fullName evidence="4">Large ribosomal subunit protein uL4</fullName>
    </recommendedName>
    <alternativeName>
        <fullName evidence="5">50S ribosomal protein L4</fullName>
    </alternativeName>
</protein>
<dbReference type="InterPro" id="IPR023574">
    <property type="entry name" value="Ribosomal_uL4_dom_sf"/>
</dbReference>
<keyword evidence="2 7" id="KW-0689">Ribosomal protein</keyword>
<dbReference type="GO" id="GO:0005840">
    <property type="term" value="C:ribosome"/>
    <property type="evidence" value="ECO:0007669"/>
    <property type="project" value="UniProtKB-KW"/>
</dbReference>
<dbReference type="EMBL" id="MHTA01000003">
    <property type="protein sequence ID" value="OHA54733.1"/>
    <property type="molecule type" value="Genomic_DNA"/>
</dbReference>
<name>A0A1G2Q2D5_9BACT</name>
<proteinExistence type="inferred from homology"/>
<feature type="region of interest" description="Disordered" evidence="6">
    <location>
        <begin position="46"/>
        <end position="88"/>
    </location>
</feature>
<dbReference type="SUPFAM" id="SSF52166">
    <property type="entry name" value="Ribosomal protein L4"/>
    <property type="match status" value="1"/>
</dbReference>
<comment type="caution">
    <text evidence="7">The sequence shown here is derived from an EMBL/GenBank/DDBJ whole genome shotgun (WGS) entry which is preliminary data.</text>
</comment>
<dbReference type="GO" id="GO:0006412">
    <property type="term" value="P:translation"/>
    <property type="evidence" value="ECO:0007669"/>
    <property type="project" value="InterPro"/>
</dbReference>
<dbReference type="PANTHER" id="PTHR10746:SF6">
    <property type="entry name" value="LARGE RIBOSOMAL SUBUNIT PROTEIN UL4M"/>
    <property type="match status" value="1"/>
</dbReference>
<dbReference type="Proteomes" id="UP000177649">
    <property type="component" value="Unassembled WGS sequence"/>
</dbReference>
<evidence type="ECO:0000256" key="5">
    <source>
        <dbReference type="ARBA" id="ARBA00035462"/>
    </source>
</evidence>